<comment type="pathway">
    <text evidence="1">Cofactor biosynthesis; adenosylcobalamin biosynthesis.</text>
</comment>
<dbReference type="InterPro" id="IPR050161">
    <property type="entry name" value="Siro_Cobalamin_biosynth"/>
</dbReference>
<reference evidence="9" key="1">
    <citation type="submission" date="2019-12" db="EMBL/GenBank/DDBJ databases">
        <authorList>
            <person name="zhang j."/>
            <person name="sun C.M."/>
        </authorList>
    </citation>
    <scope>NUCLEOTIDE SEQUENCE</scope>
    <source>
        <strain evidence="9">NS-1</strain>
    </source>
</reference>
<dbReference type="CDD" id="cd03413">
    <property type="entry name" value="CbiK_C"/>
    <property type="match status" value="1"/>
</dbReference>
<dbReference type="Proteomes" id="UP000665020">
    <property type="component" value="Chromosome"/>
</dbReference>
<dbReference type="InterPro" id="IPR035996">
    <property type="entry name" value="4pyrrol_Methylase_sf"/>
</dbReference>
<dbReference type="KEGG" id="ifn:GM661_12885"/>
<keyword evidence="4 7" id="KW-0489">Methyltransferase</keyword>
<dbReference type="Gene3D" id="3.40.50.1400">
    <property type="match status" value="2"/>
</dbReference>
<dbReference type="InterPro" id="IPR014777">
    <property type="entry name" value="4pyrrole_Mease_sub1"/>
</dbReference>
<gene>
    <name evidence="9" type="primary">cobM</name>
    <name evidence="9" type="ORF">GM661_12885</name>
</gene>
<dbReference type="GO" id="GO:0046026">
    <property type="term" value="F:precorrin-4 C11-methyltransferase activity"/>
    <property type="evidence" value="ECO:0007669"/>
    <property type="project" value="UniProtKB-EC"/>
</dbReference>
<evidence type="ECO:0000313" key="10">
    <source>
        <dbReference type="Proteomes" id="UP000665020"/>
    </source>
</evidence>
<dbReference type="InterPro" id="IPR014776">
    <property type="entry name" value="4pyrrole_Mease_sub2"/>
</dbReference>
<dbReference type="Gene3D" id="3.30.950.10">
    <property type="entry name" value="Methyltransferase, Cobalt-precorrin-4 Transmethylase, Domain 2"/>
    <property type="match status" value="1"/>
</dbReference>
<dbReference type="CDD" id="cd03412">
    <property type="entry name" value="CbiK_N"/>
    <property type="match status" value="1"/>
</dbReference>
<comment type="similarity">
    <text evidence="2 7">Belongs to the precorrin methyltransferase family.</text>
</comment>
<dbReference type="CDD" id="cd11641">
    <property type="entry name" value="Precorrin-4_C11-MT"/>
    <property type="match status" value="1"/>
</dbReference>
<evidence type="ECO:0000259" key="8">
    <source>
        <dbReference type="Pfam" id="PF00590"/>
    </source>
</evidence>
<evidence type="ECO:0000256" key="6">
    <source>
        <dbReference type="ARBA" id="ARBA00022691"/>
    </source>
</evidence>
<evidence type="ECO:0000256" key="2">
    <source>
        <dbReference type="ARBA" id="ARBA00005879"/>
    </source>
</evidence>
<dbReference type="SUPFAM" id="SSF53800">
    <property type="entry name" value="Chelatase"/>
    <property type="match status" value="1"/>
</dbReference>
<dbReference type="EC" id="2.1.1.133" evidence="9"/>
<sequence>MQVYYVGAGAGDPKLITIRGKKALEKADLVIYTGSLVNPEILKFCPEAEAYNSAVMNLEEVIRLIEKAVVEGKTVVRLHTGDPSLYGAIQEQIDILRKKNIEYKIIPGVSSFLAAAAAVGREFTLPDVSQTVILTRRGGRTPVPDREKIAELASHRASMAIFLSIQMIEGVVAELLEGYPEDTPIIVVARASWPDEIIIRGKLSNIAVKVKEAGIKKTAMILVGDFLDCDYSRSKLYDQGFSHAYRVGEKVKKAILVVSFGTSYAGTREKTIEACEDRIAAEFTDYDIKRAFTSGMIIDILQKRDGIKVNSPEEALKELYSDSYQEIIIQPLHIINGSEYHDLLEIANNYRGLFKDMKVGKPLLTDKGDYFKTVKALKKELPEPAKGEAVVLMGHGTEHFANSAYACLDYTFKDKGLANYYVATVEGYPEITQVIKFLKRDNIKKVYLAPLMLVAGEHAQNDMASDEEDSWKSKLEQEGFEVEIYLSGMGEYESIQQQYIAKIKEIK</sequence>
<dbReference type="AlphaFoldDB" id="A0A8A7KFD1"/>
<evidence type="ECO:0000313" key="9">
    <source>
        <dbReference type="EMBL" id="QTL98795.1"/>
    </source>
</evidence>
<dbReference type="EMBL" id="CP046640">
    <property type="protein sequence ID" value="QTL98795.1"/>
    <property type="molecule type" value="Genomic_DNA"/>
</dbReference>
<dbReference type="PROSITE" id="PS00840">
    <property type="entry name" value="SUMT_2"/>
    <property type="match status" value="1"/>
</dbReference>
<keyword evidence="5 7" id="KW-0808">Transferase</keyword>
<keyword evidence="6" id="KW-0949">S-adenosyl-L-methionine</keyword>
<dbReference type="Pfam" id="PF00590">
    <property type="entry name" value="TP_methylase"/>
    <property type="match status" value="1"/>
</dbReference>
<dbReference type="NCBIfam" id="TIGR01465">
    <property type="entry name" value="cobM_cbiF"/>
    <property type="match status" value="1"/>
</dbReference>
<evidence type="ECO:0000256" key="1">
    <source>
        <dbReference type="ARBA" id="ARBA00004953"/>
    </source>
</evidence>
<name>A0A8A7KFD1_9FIRM</name>
<dbReference type="GO" id="GO:0019251">
    <property type="term" value="P:anaerobic cobalamin biosynthetic process"/>
    <property type="evidence" value="ECO:0007669"/>
    <property type="project" value="InterPro"/>
</dbReference>
<dbReference type="PANTHER" id="PTHR45790:SF4">
    <property type="entry name" value="COBALT-PRECORRIN-4 C(11)-METHYLTRANSFERASE"/>
    <property type="match status" value="1"/>
</dbReference>
<dbReference type="RefSeq" id="WP_230867190.1">
    <property type="nucleotide sequence ID" value="NZ_CP046640.1"/>
</dbReference>
<dbReference type="Gene3D" id="3.40.1010.10">
    <property type="entry name" value="Cobalt-precorrin-4 Transmethylase, Domain 1"/>
    <property type="match status" value="1"/>
</dbReference>
<evidence type="ECO:0000256" key="7">
    <source>
        <dbReference type="RuleBase" id="RU003960"/>
    </source>
</evidence>
<dbReference type="InterPro" id="IPR006362">
    <property type="entry name" value="Cbl_synth_CobM/CibF"/>
</dbReference>
<keyword evidence="10" id="KW-1185">Reference proteome</keyword>
<dbReference type="InterPro" id="IPR000878">
    <property type="entry name" value="4pyrrol_Mease"/>
</dbReference>
<dbReference type="InterPro" id="IPR003043">
    <property type="entry name" value="Uropor_MeTrfase_CS"/>
</dbReference>
<dbReference type="SUPFAM" id="SSF53790">
    <property type="entry name" value="Tetrapyrrole methylase"/>
    <property type="match status" value="1"/>
</dbReference>
<dbReference type="Pfam" id="PF06180">
    <property type="entry name" value="CbiK"/>
    <property type="match status" value="1"/>
</dbReference>
<organism evidence="9 10">
    <name type="scientific">Iocasia fonsfrigidae</name>
    <dbReference type="NCBI Taxonomy" id="2682810"/>
    <lineage>
        <taxon>Bacteria</taxon>
        <taxon>Bacillati</taxon>
        <taxon>Bacillota</taxon>
        <taxon>Clostridia</taxon>
        <taxon>Halanaerobiales</taxon>
        <taxon>Halanaerobiaceae</taxon>
        <taxon>Iocasia</taxon>
    </lineage>
</organism>
<dbReference type="UniPathway" id="UPA00148"/>
<dbReference type="GO" id="GO:0032259">
    <property type="term" value="P:methylation"/>
    <property type="evidence" value="ECO:0007669"/>
    <property type="project" value="UniProtKB-KW"/>
</dbReference>
<dbReference type="GO" id="GO:0016852">
    <property type="term" value="F:sirohydrochlorin cobaltochelatase activity"/>
    <property type="evidence" value="ECO:0007669"/>
    <property type="project" value="InterPro"/>
</dbReference>
<evidence type="ECO:0000256" key="4">
    <source>
        <dbReference type="ARBA" id="ARBA00022603"/>
    </source>
</evidence>
<keyword evidence="3" id="KW-0169">Cobalamin biosynthesis</keyword>
<dbReference type="InterPro" id="IPR010388">
    <property type="entry name" value="Anaerobic_Co-chelatase"/>
</dbReference>
<evidence type="ECO:0000256" key="5">
    <source>
        <dbReference type="ARBA" id="ARBA00022679"/>
    </source>
</evidence>
<proteinExistence type="inferred from homology"/>
<accession>A0A8A7KFD1</accession>
<feature type="domain" description="Tetrapyrrole methylase" evidence="8">
    <location>
        <begin position="3"/>
        <end position="206"/>
    </location>
</feature>
<dbReference type="PANTHER" id="PTHR45790">
    <property type="entry name" value="SIROHEME SYNTHASE-RELATED"/>
    <property type="match status" value="1"/>
</dbReference>
<evidence type="ECO:0000256" key="3">
    <source>
        <dbReference type="ARBA" id="ARBA00022573"/>
    </source>
</evidence>
<protein>
    <submittedName>
        <fullName evidence="9">Precorrin-4 C(11)-methyltransferase</fullName>
        <ecNumber evidence="9">2.1.1.133</ecNumber>
    </submittedName>
</protein>